<dbReference type="EMBL" id="FNXT01001156">
    <property type="protein sequence ID" value="SZX72759.1"/>
    <property type="molecule type" value="Genomic_DNA"/>
</dbReference>
<protein>
    <recommendedName>
        <fullName evidence="4">Wax synthase domain-containing protein</fullName>
    </recommendedName>
</protein>
<feature type="region of interest" description="Disordered" evidence="1">
    <location>
        <begin position="106"/>
        <end position="126"/>
    </location>
</feature>
<gene>
    <name evidence="2" type="ORF">BQ4739_LOCUS12906</name>
</gene>
<name>A0A383W6L4_TETOB</name>
<sequence length="473" mass="50255">MLIPWCCLVGAAVHYVAVAKHAPCGLRRLLASLPLLICLTALPFVHEKATVRGSLAFVTTWLSSFKVLAAAVGRGPLARRNTTAAQHAALLLLPLNPAGTDASCNDSCVSSPAQPEPATTAEPGSKPGNCQPVVQHVLLKLAAASGVILLLQAAPGMPAAARHMLYAVIVWLTVSLLVDVPSALLGPALGLQLSPCMRQPYRAAGLAEFWGRRYNLVVSSTLRYSVFQPLLQALRCRDDEVKHDAPSTGDAAASSAGSTVHAAVEEQRPAVELLMQALRCCGSSNTVKEEAAGDHNATCSAACGVEKAKQDACSRSQRCRRCWVAHAVATTAAFAVSGLMHELCMWHMCQTSYIAAGTFLPGRHLLFFLLQAPLLLLERHVLKRPAASSTAAAATGPALRLQKAGKQPVRLSWQEVQRTVVTFAVLAVLAEVLFWPPFEVCKSDLNGVAEIADGVAWLQRALASTLTIVTKRI</sequence>
<evidence type="ECO:0000256" key="1">
    <source>
        <dbReference type="SAM" id="MobiDB-lite"/>
    </source>
</evidence>
<dbReference type="GO" id="GO:0006629">
    <property type="term" value="P:lipid metabolic process"/>
    <property type="evidence" value="ECO:0007669"/>
    <property type="project" value="InterPro"/>
</dbReference>
<proteinExistence type="predicted"/>
<dbReference type="PANTHER" id="PTHR31595">
    <property type="entry name" value="LONG-CHAIN-ALCOHOL O-FATTY-ACYLTRANSFERASE 3-RELATED"/>
    <property type="match status" value="1"/>
</dbReference>
<dbReference type="AlphaFoldDB" id="A0A383W6L4"/>
<evidence type="ECO:0000313" key="3">
    <source>
        <dbReference type="Proteomes" id="UP000256970"/>
    </source>
</evidence>
<accession>A0A383W6L4</accession>
<reference evidence="2 3" key="1">
    <citation type="submission" date="2016-10" db="EMBL/GenBank/DDBJ databases">
        <authorList>
            <person name="Cai Z."/>
        </authorList>
    </citation>
    <scope>NUCLEOTIDE SEQUENCE [LARGE SCALE GENOMIC DNA]</scope>
</reference>
<dbReference type="GO" id="GO:0008374">
    <property type="term" value="F:O-acyltransferase activity"/>
    <property type="evidence" value="ECO:0007669"/>
    <property type="project" value="InterPro"/>
</dbReference>
<dbReference type="STRING" id="3088.A0A383W6L4"/>
<feature type="compositionally biased region" description="Low complexity" evidence="1">
    <location>
        <begin position="112"/>
        <end position="123"/>
    </location>
</feature>
<evidence type="ECO:0000313" key="2">
    <source>
        <dbReference type="EMBL" id="SZX72759.1"/>
    </source>
</evidence>
<dbReference type="PANTHER" id="PTHR31595:SF57">
    <property type="entry name" value="OS04G0481900 PROTEIN"/>
    <property type="match status" value="1"/>
</dbReference>
<dbReference type="InterPro" id="IPR044851">
    <property type="entry name" value="Wax_synthase"/>
</dbReference>
<keyword evidence="3" id="KW-1185">Reference proteome</keyword>
<dbReference type="Proteomes" id="UP000256970">
    <property type="component" value="Unassembled WGS sequence"/>
</dbReference>
<organism evidence="2 3">
    <name type="scientific">Tetradesmus obliquus</name>
    <name type="common">Green alga</name>
    <name type="synonym">Acutodesmus obliquus</name>
    <dbReference type="NCBI Taxonomy" id="3088"/>
    <lineage>
        <taxon>Eukaryota</taxon>
        <taxon>Viridiplantae</taxon>
        <taxon>Chlorophyta</taxon>
        <taxon>core chlorophytes</taxon>
        <taxon>Chlorophyceae</taxon>
        <taxon>CS clade</taxon>
        <taxon>Sphaeropleales</taxon>
        <taxon>Scenedesmaceae</taxon>
        <taxon>Tetradesmus</taxon>
    </lineage>
</organism>
<evidence type="ECO:0008006" key="4">
    <source>
        <dbReference type="Google" id="ProtNLM"/>
    </source>
</evidence>